<dbReference type="EMBL" id="VYSA01000006">
    <property type="protein sequence ID" value="KAA9105048.1"/>
    <property type="molecule type" value="Genomic_DNA"/>
</dbReference>
<evidence type="ECO:0000313" key="1">
    <source>
        <dbReference type="EMBL" id="KAA9105048.1"/>
    </source>
</evidence>
<evidence type="ECO:0000313" key="2">
    <source>
        <dbReference type="Proteomes" id="UP000325827"/>
    </source>
</evidence>
<protein>
    <submittedName>
        <fullName evidence="1">Glucose-6-phosphate dehydrogenase</fullName>
    </submittedName>
</protein>
<dbReference type="RefSeq" id="WP_150450507.1">
    <property type="nucleotide sequence ID" value="NZ_VYSA01000006.1"/>
</dbReference>
<proteinExistence type="predicted"/>
<comment type="caution">
    <text evidence="1">The sequence shown here is derived from an EMBL/GenBank/DDBJ whole genome shotgun (WGS) entry which is preliminary data.</text>
</comment>
<dbReference type="OrthoDB" id="5083054at2"/>
<dbReference type="Proteomes" id="UP000325827">
    <property type="component" value="Unassembled WGS sequence"/>
</dbReference>
<accession>A0A5J5IZS4</accession>
<reference evidence="2" key="1">
    <citation type="submission" date="2019-09" db="EMBL/GenBank/DDBJ databases">
        <title>Mumia zhuanghuii sp. nov. isolated from the intestinal contents of plateau pika (Ochotona curzoniae) in the Qinghai-Tibet plateau of China.</title>
        <authorList>
            <person name="Tian Z."/>
        </authorList>
    </citation>
    <scope>NUCLEOTIDE SEQUENCE [LARGE SCALE GENOMIC DNA]</scope>
    <source>
        <strain evidence="2">JCM 30598</strain>
    </source>
</reference>
<sequence>MKIVAAADWRDRIPFETPMIVAEISPGEPARCAICGADSALRPRTQLWAFKHRHPKNHDGFVRFYCAEHVPPAVVAVAPPVHERIAPRRERRVSAPRAAAVVERPPTLCPDCFVEVPASGICGMCGNVVTAPAAG</sequence>
<gene>
    <name evidence="1" type="ORF">F6B43_18555</name>
</gene>
<name>A0A5J5IZS4_9MICO</name>
<dbReference type="AlphaFoldDB" id="A0A5J5IZS4"/>
<organism evidence="1 2">
    <name type="scientific">Microbacterium rhizomatis</name>
    <dbReference type="NCBI Taxonomy" id="1631477"/>
    <lineage>
        <taxon>Bacteria</taxon>
        <taxon>Bacillati</taxon>
        <taxon>Actinomycetota</taxon>
        <taxon>Actinomycetes</taxon>
        <taxon>Micrococcales</taxon>
        <taxon>Microbacteriaceae</taxon>
        <taxon>Microbacterium</taxon>
    </lineage>
</organism>
<keyword evidence="2" id="KW-1185">Reference proteome</keyword>